<dbReference type="GO" id="GO:0006631">
    <property type="term" value="P:fatty acid metabolic process"/>
    <property type="evidence" value="ECO:0007669"/>
    <property type="project" value="TreeGrafter"/>
</dbReference>
<dbReference type="Gene3D" id="3.40.50.1820">
    <property type="entry name" value="alpha/beta hydrolase"/>
    <property type="match status" value="1"/>
</dbReference>
<dbReference type="InterPro" id="IPR014940">
    <property type="entry name" value="BAAT_C"/>
</dbReference>
<reference evidence="5" key="1">
    <citation type="submission" date="2020-04" db="EMBL/GenBank/DDBJ databases">
        <authorList>
            <person name="Neveu A P."/>
        </authorList>
    </citation>
    <scope>NUCLEOTIDE SEQUENCE</scope>
    <source>
        <tissue evidence="5">Whole embryo</tissue>
    </source>
</reference>
<dbReference type="AlphaFoldDB" id="A0A6F9D850"/>
<protein>
    <submittedName>
        <fullName evidence="5">Bile acid-CoA:amino acid N-acyltransferase-like</fullName>
    </submittedName>
</protein>
<feature type="active site" description="Charge relay system" evidence="2">
    <location>
        <position position="350"/>
    </location>
</feature>
<evidence type="ECO:0000259" key="4">
    <source>
        <dbReference type="Pfam" id="PF08840"/>
    </source>
</evidence>
<organism evidence="5">
    <name type="scientific">Phallusia mammillata</name>
    <dbReference type="NCBI Taxonomy" id="59560"/>
    <lineage>
        <taxon>Eukaryota</taxon>
        <taxon>Metazoa</taxon>
        <taxon>Chordata</taxon>
        <taxon>Tunicata</taxon>
        <taxon>Ascidiacea</taxon>
        <taxon>Phlebobranchia</taxon>
        <taxon>Ascidiidae</taxon>
        <taxon>Phallusia</taxon>
    </lineage>
</organism>
<dbReference type="InterPro" id="IPR006862">
    <property type="entry name" value="Thio_Ohase/aa_AcTrfase"/>
</dbReference>
<feature type="domain" description="Acyl-CoA thioester hydrolase/bile acid-CoA amino acid N-acetyltransferase" evidence="3">
    <location>
        <begin position="13"/>
        <end position="153"/>
    </location>
</feature>
<dbReference type="GO" id="GO:0006637">
    <property type="term" value="P:acyl-CoA metabolic process"/>
    <property type="evidence" value="ECO:0007669"/>
    <property type="project" value="InterPro"/>
</dbReference>
<proteinExistence type="evidence at transcript level"/>
<evidence type="ECO:0000256" key="2">
    <source>
        <dbReference type="PIRSR" id="PIRSR016521-1"/>
    </source>
</evidence>
<gene>
    <name evidence="5" type="primary">Baat-003</name>
</gene>
<keyword evidence="5" id="KW-0808">Transferase</keyword>
<dbReference type="Gene3D" id="2.60.40.2240">
    <property type="entry name" value="Acyl-CoA thioester hydrolase/BAAT N-terminal domain"/>
    <property type="match status" value="1"/>
</dbReference>
<dbReference type="Pfam" id="PF08840">
    <property type="entry name" value="BAAT_C"/>
    <property type="match status" value="1"/>
</dbReference>
<dbReference type="GO" id="GO:0047617">
    <property type="term" value="F:fatty acyl-CoA hydrolase activity"/>
    <property type="evidence" value="ECO:0007669"/>
    <property type="project" value="TreeGrafter"/>
</dbReference>
<dbReference type="EMBL" id="LR783253">
    <property type="protein sequence ID" value="CAB3225047.1"/>
    <property type="molecule type" value="mRNA"/>
</dbReference>
<sequence length="444" mass="49153">MAVQVTPNPSIFDEKIQITISNLIPFQDITIFTYVPVSQFCHYESFAQYKASKSGSVNMCADACIGGSYEGVEPMGLIWSVKAFAENKRKIVRFAQGGYPQPVIYYLIVYEGRIEDIATLRAWALKKTKAPLASAQITKLYVAPGVKRIVVRENGLVGTLFLPKEKGPFPGVINLYGGYPGVLEMKSALHAANGIASLTLAYYGVEGLPKHVDDTQDVSYFEKGVEFMTQHPQVDSRNGIGVVSICKGSILALAMATCLKGIKCVVWVNNSVNAVCGDIKYKDRVFHDIGVEFDLPQTSEPIPIGSDYLNFLPPDFTLKKFGEELQSKNSIVPFHEQQHVSYLFIAGLDDQACPTKLTVQLAELMLMKSKHPDYKVVKYEKTGHLIEPPFSPHAPSYFQPGKPFHVHVSCGGETTAHCKAQEDAWKVHLQFLKEKLVPTVQSKL</sequence>
<dbReference type="SUPFAM" id="SSF53474">
    <property type="entry name" value="alpha/beta-Hydrolases"/>
    <property type="match status" value="1"/>
</dbReference>
<feature type="domain" description="BAAT/Acyl-CoA thioester hydrolase C-terminal" evidence="4">
    <location>
        <begin position="217"/>
        <end position="437"/>
    </location>
</feature>
<dbReference type="PANTHER" id="PTHR10824">
    <property type="entry name" value="ACYL-COENZYME A THIOESTERASE-RELATED"/>
    <property type="match status" value="1"/>
</dbReference>
<dbReference type="PANTHER" id="PTHR10824:SF4">
    <property type="entry name" value="ACYL-COENZYME A THIOESTERASE 1-LIKE"/>
    <property type="match status" value="1"/>
</dbReference>
<dbReference type="InterPro" id="IPR029058">
    <property type="entry name" value="AB_hydrolase_fold"/>
</dbReference>
<dbReference type="GO" id="GO:0016746">
    <property type="term" value="F:acyltransferase activity"/>
    <property type="evidence" value="ECO:0007669"/>
    <property type="project" value="UniProtKB-KW"/>
</dbReference>
<feature type="active site" description="Charge relay system" evidence="2">
    <location>
        <position position="246"/>
    </location>
</feature>
<keyword evidence="5" id="KW-0012">Acyltransferase</keyword>
<evidence type="ECO:0000256" key="1">
    <source>
        <dbReference type="ARBA" id="ARBA00006538"/>
    </source>
</evidence>
<feature type="active site" description="Charge relay system" evidence="2">
    <location>
        <position position="384"/>
    </location>
</feature>
<dbReference type="Pfam" id="PF04775">
    <property type="entry name" value="Bile_Hydr_Trans"/>
    <property type="match status" value="1"/>
</dbReference>
<evidence type="ECO:0000313" key="5">
    <source>
        <dbReference type="EMBL" id="CAB3225047.1"/>
    </source>
</evidence>
<dbReference type="InterPro" id="IPR016662">
    <property type="entry name" value="Acyl-CoA_thioEstase_long-chain"/>
</dbReference>
<dbReference type="InterPro" id="IPR042490">
    <property type="entry name" value="Thio_Ohase/BAAT_N"/>
</dbReference>
<name>A0A6F9D850_9ASCI</name>
<evidence type="ECO:0000259" key="3">
    <source>
        <dbReference type="Pfam" id="PF04775"/>
    </source>
</evidence>
<accession>A0A6F9D850</accession>
<comment type="similarity">
    <text evidence="1">Belongs to the C/M/P thioester hydrolase family.</text>
</comment>
<dbReference type="PIRSF" id="PIRSF016521">
    <property type="entry name" value="Acyl-CoA_hydro"/>
    <property type="match status" value="1"/>
</dbReference>